<dbReference type="PANTHER" id="PTHR39188:SF3">
    <property type="entry name" value="STAGE IV SPORULATION PROTEIN FB"/>
    <property type="match status" value="1"/>
</dbReference>
<feature type="transmembrane region" description="Helical" evidence="14">
    <location>
        <begin position="50"/>
        <end position="67"/>
    </location>
</feature>
<dbReference type="PIRSF" id="PIRSF006404">
    <property type="entry name" value="UCP006404_Pept_M50_CBS"/>
    <property type="match status" value="1"/>
</dbReference>
<evidence type="ECO:0000256" key="2">
    <source>
        <dbReference type="ARBA" id="ARBA00007931"/>
    </source>
</evidence>
<evidence type="ECO:0000256" key="17">
    <source>
        <dbReference type="PROSITE-ProRule" id="PRU00703"/>
    </source>
</evidence>
<organism evidence="19 20">
    <name type="scientific">Actibacterium lipolyticum</name>
    <dbReference type="NCBI Taxonomy" id="1524263"/>
    <lineage>
        <taxon>Bacteria</taxon>
        <taxon>Pseudomonadati</taxon>
        <taxon>Pseudomonadota</taxon>
        <taxon>Alphaproteobacteria</taxon>
        <taxon>Rhodobacterales</taxon>
        <taxon>Roseobacteraceae</taxon>
        <taxon>Actibacterium</taxon>
    </lineage>
</organism>
<keyword evidence="4 14" id="KW-0645">Protease</keyword>
<feature type="binding site" evidence="16">
    <location>
        <position position="167"/>
    </location>
    <ligand>
        <name>Zn(2+)</name>
        <dbReference type="ChEBI" id="CHEBI:29105"/>
        <note>catalytic</note>
    </ligand>
</feature>
<dbReference type="GO" id="GO:0005886">
    <property type="term" value="C:plasma membrane"/>
    <property type="evidence" value="ECO:0007669"/>
    <property type="project" value="UniProtKB-SubCell"/>
</dbReference>
<feature type="transmembrane region" description="Helical" evidence="14">
    <location>
        <begin position="21"/>
        <end position="38"/>
    </location>
</feature>
<keyword evidence="20" id="KW-1185">Reference proteome</keyword>
<evidence type="ECO:0000259" key="18">
    <source>
        <dbReference type="PROSITE" id="PS51371"/>
    </source>
</evidence>
<evidence type="ECO:0000256" key="5">
    <source>
        <dbReference type="ARBA" id="ARBA00022692"/>
    </source>
</evidence>
<dbReference type="InterPro" id="IPR008915">
    <property type="entry name" value="Peptidase_M50"/>
</dbReference>
<keyword evidence="7" id="KW-0677">Repeat</keyword>
<evidence type="ECO:0000256" key="14">
    <source>
        <dbReference type="PIRNR" id="PIRNR006404"/>
    </source>
</evidence>
<keyword evidence="13 14" id="KW-0472">Membrane</keyword>
<dbReference type="GO" id="GO:0046872">
    <property type="term" value="F:metal ion binding"/>
    <property type="evidence" value="ECO:0007669"/>
    <property type="project" value="UniProtKB-UniRule"/>
</dbReference>
<evidence type="ECO:0000256" key="7">
    <source>
        <dbReference type="ARBA" id="ARBA00022737"/>
    </source>
</evidence>
<dbReference type="EMBL" id="FXYE01000002">
    <property type="protein sequence ID" value="SMX42451.1"/>
    <property type="molecule type" value="Genomic_DNA"/>
</dbReference>
<keyword evidence="5 14" id="KW-0812">Transmembrane</keyword>
<evidence type="ECO:0000256" key="12">
    <source>
        <dbReference type="ARBA" id="ARBA00023122"/>
    </source>
</evidence>
<keyword evidence="3 14" id="KW-1003">Cell membrane</keyword>
<evidence type="ECO:0000256" key="13">
    <source>
        <dbReference type="ARBA" id="ARBA00023136"/>
    </source>
</evidence>
<evidence type="ECO:0000256" key="9">
    <source>
        <dbReference type="ARBA" id="ARBA00022833"/>
    </source>
</evidence>
<feature type="binding site" evidence="16">
    <location>
        <position position="68"/>
    </location>
    <ligand>
        <name>Zn(2+)</name>
        <dbReference type="ChEBI" id="CHEBI:29105"/>
        <note>catalytic</note>
    </ligand>
</feature>
<feature type="domain" description="CBS" evidence="18">
    <location>
        <begin position="253"/>
        <end position="309"/>
    </location>
</feature>
<protein>
    <recommendedName>
        <fullName evidence="14">Zinc metalloprotease</fullName>
    </recommendedName>
</protein>
<evidence type="ECO:0000256" key="1">
    <source>
        <dbReference type="ARBA" id="ARBA00004651"/>
    </source>
</evidence>
<comment type="cofactor">
    <cofactor evidence="14 16">
        <name>Zn(2+)</name>
        <dbReference type="ChEBI" id="CHEBI:29105"/>
    </cofactor>
    <text evidence="14 16">Binds 1 zinc ion per subunit.</text>
</comment>
<feature type="transmembrane region" description="Helical" evidence="14">
    <location>
        <begin position="140"/>
        <end position="161"/>
    </location>
</feature>
<evidence type="ECO:0000256" key="4">
    <source>
        <dbReference type="ARBA" id="ARBA00022670"/>
    </source>
</evidence>
<sequence length="391" mass="41744">MHFRSVKLITLLGCPIKADPSWFLLTLIVVWSFSTGYFPQAISGFGPGTYLPLAIAALLGLILSLLLHELSHTAVARHFGVGGGAITLFLFGGVGDVDIEVHAPVPEFWVAAAGPAISFVAAAGFWVVGQVGALLNVPPALEALINCLVAINLGLALINLLPAYPLDGGRMLRALLWQRSGDLMSATRHAVHLTAIISYTAMAVGVGALFAGAQIGGIWVIIVGLSLLLLSRGAEQRMRLKTALRSKTIASIMTVTPWTVAPSSTLAELVNRVMLHHAVSFVPVVDGQDLLGYIDIHLLKKIDREHWPSTTVGDVFISVAEENAISPHATTKWLVQRVLETGRRKFLVTEAGQLRGVITLSDLAAYLSVFRQLDAQQPDPDLAKVEASGAL</sequence>
<evidence type="ECO:0000256" key="6">
    <source>
        <dbReference type="ARBA" id="ARBA00022723"/>
    </source>
</evidence>
<keyword evidence="6 14" id="KW-0479">Metal-binding</keyword>
<reference evidence="20" key="1">
    <citation type="submission" date="2017-05" db="EMBL/GenBank/DDBJ databases">
        <authorList>
            <person name="Rodrigo-Torres L."/>
            <person name="Arahal R. D."/>
            <person name="Lucena T."/>
        </authorList>
    </citation>
    <scope>NUCLEOTIDE SEQUENCE [LARGE SCALE GENOMIC DNA]</scope>
    <source>
        <strain evidence="20">CECT 8621</strain>
    </source>
</reference>
<keyword evidence="11 14" id="KW-0482">Metalloprotease</keyword>
<feature type="transmembrane region" description="Helical" evidence="14">
    <location>
        <begin position="208"/>
        <end position="230"/>
    </location>
</feature>
<name>A0A238KI28_9RHOB</name>
<dbReference type="InterPro" id="IPR000644">
    <property type="entry name" value="CBS_dom"/>
</dbReference>
<comment type="similarity">
    <text evidence="2 14">Belongs to the peptidase M50B family.</text>
</comment>
<dbReference type="GO" id="GO:0008237">
    <property type="term" value="F:metallopeptidase activity"/>
    <property type="evidence" value="ECO:0007669"/>
    <property type="project" value="UniProtKB-UniRule"/>
</dbReference>
<evidence type="ECO:0000256" key="11">
    <source>
        <dbReference type="ARBA" id="ARBA00023049"/>
    </source>
</evidence>
<dbReference type="InterPro" id="IPR046342">
    <property type="entry name" value="CBS_dom_sf"/>
</dbReference>
<feature type="transmembrane region" description="Helical" evidence="14">
    <location>
        <begin position="109"/>
        <end position="128"/>
    </location>
</feature>
<dbReference type="GO" id="GO:0006508">
    <property type="term" value="P:proteolysis"/>
    <property type="evidence" value="ECO:0007669"/>
    <property type="project" value="UniProtKB-KW"/>
</dbReference>
<evidence type="ECO:0000256" key="10">
    <source>
        <dbReference type="ARBA" id="ARBA00022989"/>
    </source>
</evidence>
<dbReference type="Pfam" id="PF00571">
    <property type="entry name" value="CBS"/>
    <property type="match status" value="2"/>
</dbReference>
<dbReference type="RefSeq" id="WP_176438469.1">
    <property type="nucleotide sequence ID" value="NZ_FXYE01000002.1"/>
</dbReference>
<comment type="subcellular location">
    <subcellularLocation>
        <location evidence="1 14">Cell membrane</location>
        <topology evidence="1 14">Multi-pass membrane protein</topology>
    </subcellularLocation>
</comment>
<evidence type="ECO:0000313" key="20">
    <source>
        <dbReference type="Proteomes" id="UP000202922"/>
    </source>
</evidence>
<dbReference type="Gene3D" id="3.10.580.10">
    <property type="entry name" value="CBS-domain"/>
    <property type="match status" value="1"/>
</dbReference>
<dbReference type="Pfam" id="PF02163">
    <property type="entry name" value="Peptidase_M50"/>
    <property type="match status" value="2"/>
</dbReference>
<dbReference type="PANTHER" id="PTHR39188">
    <property type="entry name" value="MEMBRANE-ASSOCIATED ZINC METALLOPROTEASE M50B"/>
    <property type="match status" value="1"/>
</dbReference>
<dbReference type="Proteomes" id="UP000202922">
    <property type="component" value="Unassembled WGS sequence"/>
</dbReference>
<evidence type="ECO:0000256" key="3">
    <source>
        <dbReference type="ARBA" id="ARBA00022475"/>
    </source>
</evidence>
<evidence type="ECO:0000313" key="19">
    <source>
        <dbReference type="EMBL" id="SMX42451.1"/>
    </source>
</evidence>
<dbReference type="AlphaFoldDB" id="A0A238KI28"/>
<keyword evidence="8 14" id="KW-0378">Hydrolase</keyword>
<dbReference type="SUPFAM" id="SSF54631">
    <property type="entry name" value="CBS-domain pair"/>
    <property type="match status" value="1"/>
</dbReference>
<keyword evidence="9 14" id="KW-0862">Zinc</keyword>
<keyword evidence="10 14" id="KW-1133">Transmembrane helix</keyword>
<dbReference type="PROSITE" id="PS51371">
    <property type="entry name" value="CBS"/>
    <property type="match status" value="1"/>
</dbReference>
<feature type="active site" evidence="15">
    <location>
        <position position="69"/>
    </location>
</feature>
<gene>
    <name evidence="19" type="primary">rip3_2</name>
    <name evidence="19" type="ORF">COL8621_01973</name>
</gene>
<feature type="transmembrane region" description="Helical" evidence="14">
    <location>
        <begin position="79"/>
        <end position="97"/>
    </location>
</feature>
<proteinExistence type="inferred from homology"/>
<evidence type="ECO:0000256" key="8">
    <source>
        <dbReference type="ARBA" id="ARBA00022801"/>
    </source>
</evidence>
<accession>A0A238KI28</accession>
<dbReference type="InterPro" id="IPR016483">
    <property type="entry name" value="UCP006404_Pept_M50_CBS"/>
</dbReference>
<evidence type="ECO:0000256" key="15">
    <source>
        <dbReference type="PIRSR" id="PIRSR006404-1"/>
    </source>
</evidence>
<keyword evidence="12 17" id="KW-0129">CBS domain</keyword>
<evidence type="ECO:0000256" key="16">
    <source>
        <dbReference type="PIRSR" id="PIRSR006404-2"/>
    </source>
</evidence>
<feature type="binding site" evidence="16">
    <location>
        <position position="72"/>
    </location>
    <ligand>
        <name>Zn(2+)</name>
        <dbReference type="ChEBI" id="CHEBI:29105"/>
        <note>catalytic</note>
    </ligand>
</feature>